<organism evidence="1 2">
    <name type="scientific">Stieleria varia</name>
    <dbReference type="NCBI Taxonomy" id="2528005"/>
    <lineage>
        <taxon>Bacteria</taxon>
        <taxon>Pseudomonadati</taxon>
        <taxon>Planctomycetota</taxon>
        <taxon>Planctomycetia</taxon>
        <taxon>Pirellulales</taxon>
        <taxon>Pirellulaceae</taxon>
        <taxon>Stieleria</taxon>
    </lineage>
</organism>
<accession>A0A5C6AY65</accession>
<name>A0A5C6AY65_9BACT</name>
<dbReference type="AlphaFoldDB" id="A0A5C6AY65"/>
<dbReference type="Proteomes" id="UP000320176">
    <property type="component" value="Unassembled WGS sequence"/>
</dbReference>
<protein>
    <submittedName>
        <fullName evidence="1">Uncharacterized protein</fullName>
    </submittedName>
</protein>
<gene>
    <name evidence="1" type="ORF">Pla52n_30300</name>
</gene>
<evidence type="ECO:0000313" key="2">
    <source>
        <dbReference type="Proteomes" id="UP000320176"/>
    </source>
</evidence>
<evidence type="ECO:0000313" key="1">
    <source>
        <dbReference type="EMBL" id="TWU04985.1"/>
    </source>
</evidence>
<dbReference type="EMBL" id="SJPN01000003">
    <property type="protein sequence ID" value="TWU04985.1"/>
    <property type="molecule type" value="Genomic_DNA"/>
</dbReference>
<sequence>MGGLSRPLFFSCELGGAMVTRWIFASTIQRDQQLALLKCSPCPHCKHTGTLNRHGVLKGYDEQNFKHKSVRAIRIFCSNRGNANGCGKTFSVWIADKAARCPYLPVACPAKGKIERFFRRVRDPFLIDLRGRKIVLRHERHRDGDVIVYEGGRRIGKARLLDAVANGMMRRKETS</sequence>
<reference evidence="1 2" key="1">
    <citation type="submission" date="2019-02" db="EMBL/GenBank/DDBJ databases">
        <title>Deep-cultivation of Planctomycetes and their phenomic and genomic characterization uncovers novel biology.</title>
        <authorList>
            <person name="Wiegand S."/>
            <person name="Jogler M."/>
            <person name="Boedeker C."/>
            <person name="Pinto D."/>
            <person name="Vollmers J."/>
            <person name="Rivas-Marin E."/>
            <person name="Kohn T."/>
            <person name="Peeters S.H."/>
            <person name="Heuer A."/>
            <person name="Rast P."/>
            <person name="Oberbeckmann S."/>
            <person name="Bunk B."/>
            <person name="Jeske O."/>
            <person name="Meyerdierks A."/>
            <person name="Storesund J.E."/>
            <person name="Kallscheuer N."/>
            <person name="Luecker S."/>
            <person name="Lage O.M."/>
            <person name="Pohl T."/>
            <person name="Merkel B.J."/>
            <person name="Hornburger P."/>
            <person name="Mueller R.-W."/>
            <person name="Bruemmer F."/>
            <person name="Labrenz M."/>
            <person name="Spormann A.M."/>
            <person name="Op Den Camp H."/>
            <person name="Overmann J."/>
            <person name="Amann R."/>
            <person name="Jetten M.S.M."/>
            <person name="Mascher T."/>
            <person name="Medema M.H."/>
            <person name="Devos D.P."/>
            <person name="Kaster A.-K."/>
            <person name="Ovreas L."/>
            <person name="Rohde M."/>
            <person name="Galperin M.Y."/>
            <person name="Jogler C."/>
        </authorList>
    </citation>
    <scope>NUCLEOTIDE SEQUENCE [LARGE SCALE GENOMIC DNA]</scope>
    <source>
        <strain evidence="1 2">Pla52n</strain>
    </source>
</reference>
<comment type="caution">
    <text evidence="1">The sequence shown here is derived from an EMBL/GenBank/DDBJ whole genome shotgun (WGS) entry which is preliminary data.</text>
</comment>
<keyword evidence="2" id="KW-1185">Reference proteome</keyword>
<proteinExistence type="predicted"/>